<accession>A0A1R2AQS0</accession>
<feature type="coiled-coil region" evidence="3">
    <location>
        <begin position="564"/>
        <end position="595"/>
    </location>
</feature>
<dbReference type="InterPro" id="IPR043446">
    <property type="entry name" value="Neurabin-like"/>
</dbReference>
<dbReference type="GO" id="GO:0051015">
    <property type="term" value="F:actin filament binding"/>
    <property type="evidence" value="ECO:0007669"/>
    <property type="project" value="TreeGrafter"/>
</dbReference>
<dbReference type="PANTHER" id="PTHR16154">
    <property type="entry name" value="NEURABIN"/>
    <property type="match status" value="1"/>
</dbReference>
<evidence type="ECO:0000256" key="1">
    <source>
        <dbReference type="ARBA" id="ARBA00022553"/>
    </source>
</evidence>
<feature type="coiled-coil region" evidence="3">
    <location>
        <begin position="1055"/>
        <end position="1117"/>
    </location>
</feature>
<evidence type="ECO:0000256" key="2">
    <source>
        <dbReference type="ARBA" id="ARBA00023054"/>
    </source>
</evidence>
<sequence length="1834" mass="214628">MQRYSNVSPHTRLNPQIKTLHNPEDSNILVVNLQKKLIDLEMKYSKFVEKCSCLLKSNELKAETKEFLSEFSSSVRLSLDIHETPKVFSEENHEKLIDTLRQMEEGNLLKHLMKKISEIVTKYQDNIFKMLAGAEKIKGRVKDSLNQMLGEIWEMLFDNESSLRGIFKMCIEKIDKPYDVSLNSINHDYSIIFDFKDRLRKSELEKEYLEKKLKEQNDCLHKILRDHKELKNHIITYSDIDNKRNSQNSFRSTFDQFFSNCSRSLTLSPGPESKEEIKKLKQKNQKLKQKLKNLFKQNSILQNLNRKSFITNDIKDTCEIEKKEIQDQLKALQNKLKGFEKIAKNLIDTSIRTELSILGKEDLIKKRSSSSKRMIIESPELSMFNSQLSILEADIIQRNLIELEKEKTHIEEVLEAVKKDFKSQVMILNTEIEVCKNDLEKCKGLLEKEKTLNENLQEEKVRVERQIQVLTEQVKELVEGKKILSDKIGQKDTVIDELKGEISSLKLNYSVLAEKNKAFKSAIKETREEKVKLVSLTAKHAGTISQLEASLETLRQKDSNSSLLQELEKNYLEKLKDLQTKLRKSEDLHQDSIEKHNKILKTLASELKSKESLISLQIDKTQELEQTLETMCQSISEAEKSSKDSNEKYEKNLKTLNQELTLTKSELENIKNEYHLSQTHSEEIITMKNSIISSYEEKNSQISDLTSEVLRNKKILMEYERKLDQKTSENKNTYLIINEYKEHIIELENELLKYKENNQLLNENIEKLEIRNDEILREKNKILRNSEELTEEVVKYQENAKIYKEDADDTRRELRRKEDSLGKLNVQVKSLSNSYKSLESSERKRKENENEILEIKVEARKTIEKLENEIEDLKEKLEKSQGLISGLKKKCSDLEISKDATEQIVNHKNFIISSLENNIKEMSAVENMLEESKKMISELNKKIFIKENEVKNLGYEKDSLKCQENMLNEQMLQMKTDFMLQNSMKLEETQQLLKKVSKMHILEGQVSKFTSEIIMKNTCISDLTSKNLEYSKEIFELTEKLQTILPEKELLTKTIKEKTDLIINLKGQLQAIKDKININTNTESSLTQQISELSSDNKKLENLLSDHNKTIKTSEKKLNFFIKSNKLSDLKNNLESLKSFTKIKLEGFREVFKSTEDFYNIFIETKLRNKEYEGKIRDLTSENTKQNLQLTDLKFRLSVLESQTKLSESSKAQKLTEALEYKKKYDNLYEEYIEKSSLLEMLILEKNKIKENLSRLEAEASKTREFEGKIKQLEIELALCGTNLEKFQETIHKKAQEMTKIKKMNCELLVDIEQNKQKISELTEKFYLNTNELEDFNVKLQEKNKQILCLMQKLEEKENIIIDLNRNIENLKSQIAEIHDFNTKIVRDNENTIGFLRHNEEELKTQLLDMEELKKKILINKEEFSKLDKDNQELVKKLQENEKTTENIIKNTQNYKEEIEFLKNERKKIIQENSKSMNDLENALNDKKKISEDLKNIIQNCEIREHNLLSKLQVKDQELKEFKNQTETSSQKKRYSESNPHTIKETNEISEEIVPIVTQNLETCSFKYKLRSDRSKRISDFTEGSNITPCKIIKVVNAGGKKWVLINNENGSFSWKSEKEFQFPGDGIEENEEDKILDEIKTALGVWYCGDIIEAIEKLKSQVNKDISFSFNEDPNFISKAQKGNFATFSFRGEIFEGGLEISCINPSLVDAENPDQIKSENLAYKTKLEKKKRKILLHREQMQVLKNQIRKLQEELYVDKDKIKDLEKKVQSVMAVDLPYLKQIYTNLVLKLKVDKSTENLIGPLYRILDFSAEETVKIQSQRKGSKKLKLKK</sequence>
<dbReference type="GO" id="GO:0019722">
    <property type="term" value="P:calcium-mediated signaling"/>
    <property type="evidence" value="ECO:0007669"/>
    <property type="project" value="TreeGrafter"/>
</dbReference>
<feature type="coiled-coil region" evidence="3">
    <location>
        <begin position="270"/>
        <end position="349"/>
    </location>
</feature>
<feature type="coiled-coil region" evidence="3">
    <location>
        <begin position="1333"/>
        <end position="1500"/>
    </location>
</feature>
<dbReference type="GO" id="GO:0007015">
    <property type="term" value="P:actin filament organization"/>
    <property type="evidence" value="ECO:0007669"/>
    <property type="project" value="TreeGrafter"/>
</dbReference>
<dbReference type="GO" id="GO:0015629">
    <property type="term" value="C:actin cytoskeleton"/>
    <property type="evidence" value="ECO:0007669"/>
    <property type="project" value="TreeGrafter"/>
</dbReference>
<keyword evidence="1" id="KW-0597">Phosphoprotein</keyword>
<comment type="caution">
    <text evidence="5">The sequence shown here is derived from an EMBL/GenBank/DDBJ whole genome shotgun (WGS) entry which is preliminary data.</text>
</comment>
<evidence type="ECO:0000256" key="3">
    <source>
        <dbReference type="SAM" id="Coils"/>
    </source>
</evidence>
<name>A0A1R2AQS0_9CILI</name>
<feature type="coiled-coil region" evidence="3">
    <location>
        <begin position="1729"/>
        <end position="1770"/>
    </location>
</feature>
<feature type="coiled-coil region" evidence="3">
    <location>
        <begin position="737"/>
        <end position="949"/>
    </location>
</feature>
<proteinExistence type="predicted"/>
<organism evidence="5 6">
    <name type="scientific">Stentor coeruleus</name>
    <dbReference type="NCBI Taxonomy" id="5963"/>
    <lineage>
        <taxon>Eukaryota</taxon>
        <taxon>Sar</taxon>
        <taxon>Alveolata</taxon>
        <taxon>Ciliophora</taxon>
        <taxon>Postciliodesmatophora</taxon>
        <taxon>Heterotrichea</taxon>
        <taxon>Heterotrichida</taxon>
        <taxon>Stentoridae</taxon>
        <taxon>Stentor</taxon>
    </lineage>
</organism>
<evidence type="ECO:0000313" key="5">
    <source>
        <dbReference type="EMBL" id="OMJ66857.1"/>
    </source>
</evidence>
<evidence type="ECO:0000256" key="4">
    <source>
        <dbReference type="SAM" id="MobiDB-lite"/>
    </source>
</evidence>
<evidence type="ECO:0000313" key="6">
    <source>
        <dbReference type="Proteomes" id="UP000187209"/>
    </source>
</evidence>
<dbReference type="Proteomes" id="UP000187209">
    <property type="component" value="Unassembled WGS sequence"/>
</dbReference>
<gene>
    <name evidence="5" type="ORF">SteCoe_36154</name>
</gene>
<reference evidence="5 6" key="1">
    <citation type="submission" date="2016-11" db="EMBL/GenBank/DDBJ databases">
        <title>The macronuclear genome of Stentor coeruleus: a giant cell with tiny introns.</title>
        <authorList>
            <person name="Slabodnick M."/>
            <person name="Ruby J.G."/>
            <person name="Reiff S.B."/>
            <person name="Swart E.C."/>
            <person name="Gosai S."/>
            <person name="Prabakaran S."/>
            <person name="Witkowska E."/>
            <person name="Larue G.E."/>
            <person name="Fisher S."/>
            <person name="Freeman R.M."/>
            <person name="Gunawardena J."/>
            <person name="Chu W."/>
            <person name="Stover N.A."/>
            <person name="Gregory B.D."/>
            <person name="Nowacki M."/>
            <person name="Derisi J."/>
            <person name="Roy S.W."/>
            <person name="Marshall W.F."/>
            <person name="Sood P."/>
        </authorList>
    </citation>
    <scope>NUCLEOTIDE SEQUENCE [LARGE SCALE GENOMIC DNA]</scope>
    <source>
        <strain evidence="5">WM001</strain>
    </source>
</reference>
<dbReference type="EMBL" id="MPUH01001617">
    <property type="protein sequence ID" value="OMJ66857.1"/>
    <property type="molecule type" value="Genomic_DNA"/>
</dbReference>
<keyword evidence="2 3" id="KW-0175">Coiled coil</keyword>
<keyword evidence="6" id="KW-1185">Reference proteome</keyword>
<feature type="coiled-coil region" evidence="3">
    <location>
        <begin position="393"/>
        <end position="515"/>
    </location>
</feature>
<dbReference type="GO" id="GO:0005737">
    <property type="term" value="C:cytoplasm"/>
    <property type="evidence" value="ECO:0007669"/>
    <property type="project" value="TreeGrafter"/>
</dbReference>
<feature type="region of interest" description="Disordered" evidence="4">
    <location>
        <begin position="1523"/>
        <end position="1543"/>
    </location>
</feature>
<protein>
    <submittedName>
        <fullName evidence="5">Uncharacterized protein</fullName>
    </submittedName>
</protein>
<dbReference type="PANTHER" id="PTHR16154:SF28">
    <property type="entry name" value="STERILE ALPHA MOTIF DOMAIN-CONTAINING PROTEIN 14"/>
    <property type="match status" value="1"/>
</dbReference>
<feature type="coiled-coil region" evidence="3">
    <location>
        <begin position="1239"/>
        <end position="1290"/>
    </location>
</feature>
<feature type="coiled-coil region" evidence="3">
    <location>
        <begin position="621"/>
        <end position="673"/>
    </location>
</feature>